<evidence type="ECO:0000313" key="2">
    <source>
        <dbReference type="EMBL" id="OOQ58250.1"/>
    </source>
</evidence>
<evidence type="ECO:0000313" key="3">
    <source>
        <dbReference type="Proteomes" id="UP000189739"/>
    </source>
</evidence>
<keyword evidence="3" id="KW-1185">Reference proteome</keyword>
<keyword evidence="1" id="KW-0472">Membrane</keyword>
<dbReference type="RefSeq" id="WP_078349995.1">
    <property type="nucleotide sequence ID" value="NZ_MBTF01000034.1"/>
</dbReference>
<dbReference type="STRING" id="1792845.BC343_11450"/>
<name>A0A1S9PBB9_9SPHI</name>
<keyword evidence="1" id="KW-1133">Transmembrane helix</keyword>
<feature type="transmembrane region" description="Helical" evidence="1">
    <location>
        <begin position="47"/>
        <end position="64"/>
    </location>
</feature>
<dbReference type="AlphaFoldDB" id="A0A1S9PBB9"/>
<reference evidence="2 3" key="1">
    <citation type="submission" date="2016-07" db="EMBL/GenBank/DDBJ databases">
        <title>Genomic analysis of zinc-resistant bacterium Mucilaginibacter pedocola TBZ30.</title>
        <authorList>
            <person name="Huang J."/>
            <person name="Tang J."/>
        </authorList>
    </citation>
    <scope>NUCLEOTIDE SEQUENCE [LARGE SCALE GENOMIC DNA]</scope>
    <source>
        <strain evidence="2 3">TBZ30</strain>
    </source>
</reference>
<comment type="caution">
    <text evidence="2">The sequence shown here is derived from an EMBL/GenBank/DDBJ whole genome shotgun (WGS) entry which is preliminary data.</text>
</comment>
<evidence type="ECO:0000256" key="1">
    <source>
        <dbReference type="SAM" id="Phobius"/>
    </source>
</evidence>
<dbReference type="Proteomes" id="UP000189739">
    <property type="component" value="Unassembled WGS sequence"/>
</dbReference>
<dbReference type="EMBL" id="MBTF01000034">
    <property type="protein sequence ID" value="OOQ58250.1"/>
    <property type="molecule type" value="Genomic_DNA"/>
</dbReference>
<keyword evidence="1" id="KW-0812">Transmembrane</keyword>
<sequence>MATANKIPLWLLVALILLTAPMLIQAKYVLPVACSMCYSCTAGVENWVLVTGMLTFFVLVYLSAKK</sequence>
<proteinExistence type="predicted"/>
<organism evidence="2 3">
    <name type="scientific">Mucilaginibacter pedocola</name>
    <dbReference type="NCBI Taxonomy" id="1792845"/>
    <lineage>
        <taxon>Bacteria</taxon>
        <taxon>Pseudomonadati</taxon>
        <taxon>Bacteroidota</taxon>
        <taxon>Sphingobacteriia</taxon>
        <taxon>Sphingobacteriales</taxon>
        <taxon>Sphingobacteriaceae</taxon>
        <taxon>Mucilaginibacter</taxon>
    </lineage>
</organism>
<accession>A0A1S9PBB9</accession>
<gene>
    <name evidence="2" type="ORF">BC343_11450</name>
</gene>
<protein>
    <submittedName>
        <fullName evidence="2">Uncharacterized protein</fullName>
    </submittedName>
</protein>